<dbReference type="EMBL" id="CP036259">
    <property type="protein sequence ID" value="QDR82924.1"/>
    <property type="molecule type" value="Genomic_DNA"/>
</dbReference>
<dbReference type="PANTHER" id="PTHR43819:SF1">
    <property type="entry name" value="ARCHAEAL-TYPE GLUTAMATE SYNTHASE [NADPH]"/>
    <property type="match status" value="1"/>
</dbReference>
<gene>
    <name evidence="4" type="ORF">SPTER_43730</name>
</gene>
<evidence type="ECO:0000259" key="3">
    <source>
        <dbReference type="Pfam" id="PF01645"/>
    </source>
</evidence>
<keyword evidence="2" id="KW-0472">Membrane</keyword>
<dbReference type="InterPro" id="IPR013785">
    <property type="entry name" value="Aldolase_TIM"/>
</dbReference>
<dbReference type="OrthoDB" id="9758182at2"/>
<feature type="domain" description="Glutamate synthase" evidence="3">
    <location>
        <begin position="118"/>
        <end position="378"/>
    </location>
</feature>
<dbReference type="SUPFAM" id="SSF51395">
    <property type="entry name" value="FMN-linked oxidoreductases"/>
    <property type="match status" value="1"/>
</dbReference>
<evidence type="ECO:0000256" key="1">
    <source>
        <dbReference type="ARBA" id="ARBA00009716"/>
    </source>
</evidence>
<evidence type="ECO:0000313" key="5">
    <source>
        <dbReference type="Proteomes" id="UP000320776"/>
    </source>
</evidence>
<evidence type="ECO:0000256" key="2">
    <source>
        <dbReference type="SAM" id="Phobius"/>
    </source>
</evidence>
<dbReference type="CDD" id="cd02808">
    <property type="entry name" value="GltS_FMN"/>
    <property type="match status" value="1"/>
</dbReference>
<dbReference type="Gene3D" id="3.20.20.70">
    <property type="entry name" value="Aldolase class I"/>
    <property type="match status" value="1"/>
</dbReference>
<name>A0A517DZY6_9FIRM</name>
<dbReference type="KEGG" id="sted:SPTER_43730"/>
<dbReference type="Proteomes" id="UP000320776">
    <property type="component" value="Chromosome"/>
</dbReference>
<dbReference type="InterPro" id="IPR002932">
    <property type="entry name" value="Glu_synthdom"/>
</dbReference>
<reference evidence="4 5" key="1">
    <citation type="submission" date="2019-02" db="EMBL/GenBank/DDBJ databases">
        <title>Closed genome of Sporomusa termitida DSM 4440.</title>
        <authorList>
            <person name="Poehlein A."/>
            <person name="Daniel R."/>
        </authorList>
    </citation>
    <scope>NUCLEOTIDE SEQUENCE [LARGE SCALE GENOMIC DNA]</scope>
    <source>
        <strain evidence="4 5">DSM 4440</strain>
    </source>
</reference>
<dbReference type="PANTHER" id="PTHR43819">
    <property type="entry name" value="ARCHAEAL-TYPE GLUTAMATE SYNTHASE [NADPH]"/>
    <property type="match status" value="1"/>
</dbReference>
<feature type="transmembrane region" description="Helical" evidence="2">
    <location>
        <begin position="6"/>
        <end position="23"/>
    </location>
</feature>
<keyword evidence="2" id="KW-0812">Transmembrane</keyword>
<keyword evidence="5" id="KW-1185">Reference proteome</keyword>
<sequence length="532" mass="57760">MITSNYQWLLILALILVAIVFFAKSIIRFSIKHAINSALTMVLTDTYDKNLAELLPSLTRFSLVNLIEISLRAETGKIIGRPIGSPKHYPDYDNLLFSPRQMTKLSLPHSTHIDMGVTLGVQAKKPLYIKIPLMIGGMAYGLGLSAEAKIALARASKALQTATNSGEGPVLPEEPGESGKYILQICRWPWGERTDQQIGAADMLEVQMGQGAEMGTSRLEAADFAGRAQKLTGIAPGQPAISFPAPPGVHNPGDWPGFMSKLRTRANGIPIALKIMATNRLEEELAVAVELGFDAVVIDGAGGGTHATAPIIQDDFAIPSLYSLARAKRYLKNTQISVIVAGRYFTPGQCLKALALGADAIYLGTIPLFALTHKQITKVTPWEPPTTLVYYNSPKKTQLNIAQAVTSVKNVLTSMVLEMEAAMRILGKSSLKELSPDDLVALDALTAAATGVKQMPLPGFNCQNSSQSMPGNEQCRKSLAHLRNTLCVSRRLVKLMEDLAAEIKHCQDMPHLQQLKIDYNILVKQKTDLDSV</sequence>
<proteinExistence type="inferred from homology"/>
<keyword evidence="2" id="KW-1133">Transmembrane helix</keyword>
<dbReference type="GO" id="GO:0015930">
    <property type="term" value="F:glutamate synthase activity"/>
    <property type="evidence" value="ECO:0007669"/>
    <property type="project" value="InterPro"/>
</dbReference>
<evidence type="ECO:0000313" key="4">
    <source>
        <dbReference type="EMBL" id="QDR82924.1"/>
    </source>
</evidence>
<accession>A0A517DZY6</accession>
<comment type="similarity">
    <text evidence="1">Belongs to the glutamate synthase family.</text>
</comment>
<dbReference type="AlphaFoldDB" id="A0A517DZY6"/>
<dbReference type="RefSeq" id="WP_144352255.1">
    <property type="nucleotide sequence ID" value="NZ_CP036259.1"/>
</dbReference>
<organism evidence="4 5">
    <name type="scientific">Sporomusa termitida</name>
    <dbReference type="NCBI Taxonomy" id="2377"/>
    <lineage>
        <taxon>Bacteria</taxon>
        <taxon>Bacillati</taxon>
        <taxon>Bacillota</taxon>
        <taxon>Negativicutes</taxon>
        <taxon>Selenomonadales</taxon>
        <taxon>Sporomusaceae</taxon>
        <taxon>Sporomusa</taxon>
    </lineage>
</organism>
<dbReference type="GO" id="GO:0006537">
    <property type="term" value="P:glutamate biosynthetic process"/>
    <property type="evidence" value="ECO:0007669"/>
    <property type="project" value="InterPro"/>
</dbReference>
<protein>
    <recommendedName>
        <fullName evidence="3">Glutamate synthase domain-containing protein</fullName>
    </recommendedName>
</protein>
<dbReference type="Pfam" id="PF01645">
    <property type="entry name" value="Glu_synthase"/>
    <property type="match status" value="1"/>
</dbReference>